<dbReference type="AlphaFoldDB" id="A0A4R6RNM1"/>
<evidence type="ECO:0000313" key="4">
    <source>
        <dbReference type="Proteomes" id="UP000294593"/>
    </source>
</evidence>
<sequence>MLVAATATATATATAKTPTPITLVDDRGTPVTLPAPPQRIVSLLPSLTESVCVLGACERLVATDRWSNWPAPVAHLPKLGGLEDANVERIVALRPDLVLLAPSSRLSARLRSLGLAVAELDATELGQVRRVLDKVAALIGQPQAAAVQWQRLQDELRVARLAVPERARGIAVYVEVGSAPYAASESSYIGELLTQLGARNVVPAALGPFPKLNPEFVVKARPALIVVSAGERAGLAQRPGWAAMAAVRQGRICALSPADMDVLSRPGPRVGQAAMVLARCLQDHAPAAPR</sequence>
<dbReference type="InterPro" id="IPR054828">
    <property type="entry name" value="Vit_B12_bind_prot"/>
</dbReference>
<name>A0A4R6RNM1_9BURK</name>
<dbReference type="Gene3D" id="3.40.50.1980">
    <property type="entry name" value="Nitrogenase molybdenum iron protein domain"/>
    <property type="match status" value="2"/>
</dbReference>
<dbReference type="Pfam" id="PF01497">
    <property type="entry name" value="Peripla_BP_2"/>
    <property type="match status" value="1"/>
</dbReference>
<dbReference type="SUPFAM" id="SSF53807">
    <property type="entry name" value="Helical backbone' metal receptor"/>
    <property type="match status" value="1"/>
</dbReference>
<evidence type="ECO:0000313" key="3">
    <source>
        <dbReference type="EMBL" id="TDP88182.1"/>
    </source>
</evidence>
<evidence type="ECO:0000256" key="1">
    <source>
        <dbReference type="ARBA" id="ARBA00022729"/>
    </source>
</evidence>
<dbReference type="OrthoDB" id="6495095at2"/>
<dbReference type="NCBIfam" id="NF038402">
    <property type="entry name" value="TroA_like"/>
    <property type="match status" value="1"/>
</dbReference>
<protein>
    <submittedName>
        <fullName evidence="3">Iron complex transport system substrate-binding protein</fullName>
    </submittedName>
</protein>
<keyword evidence="1" id="KW-0732">Signal</keyword>
<accession>A0A4R6RNM1</accession>
<dbReference type="PROSITE" id="PS50983">
    <property type="entry name" value="FE_B12_PBP"/>
    <property type="match status" value="1"/>
</dbReference>
<reference evidence="3 4" key="1">
    <citation type="submission" date="2019-03" db="EMBL/GenBank/DDBJ databases">
        <title>Genomic Encyclopedia of Type Strains, Phase IV (KMG-IV): sequencing the most valuable type-strain genomes for metagenomic binning, comparative biology and taxonomic classification.</title>
        <authorList>
            <person name="Goeker M."/>
        </authorList>
    </citation>
    <scope>NUCLEOTIDE SEQUENCE [LARGE SCALE GENOMIC DNA]</scope>
    <source>
        <strain evidence="3 4">DSM 11901</strain>
    </source>
</reference>
<dbReference type="InterPro" id="IPR050902">
    <property type="entry name" value="ABC_Transporter_SBP"/>
</dbReference>
<dbReference type="GO" id="GO:0071281">
    <property type="term" value="P:cellular response to iron ion"/>
    <property type="evidence" value="ECO:0007669"/>
    <property type="project" value="TreeGrafter"/>
</dbReference>
<evidence type="ECO:0000259" key="2">
    <source>
        <dbReference type="PROSITE" id="PS50983"/>
    </source>
</evidence>
<proteinExistence type="predicted"/>
<dbReference type="InterPro" id="IPR002491">
    <property type="entry name" value="ABC_transptr_periplasmic_BD"/>
</dbReference>
<keyword evidence="4" id="KW-1185">Reference proteome</keyword>
<dbReference type="PANTHER" id="PTHR30535:SF34">
    <property type="entry name" value="MOLYBDATE-BINDING PROTEIN MOLA"/>
    <property type="match status" value="1"/>
</dbReference>
<feature type="domain" description="Fe/B12 periplasmic-binding" evidence="2">
    <location>
        <begin position="39"/>
        <end position="285"/>
    </location>
</feature>
<dbReference type="EMBL" id="SNXW01000001">
    <property type="protein sequence ID" value="TDP88182.1"/>
    <property type="molecule type" value="Genomic_DNA"/>
</dbReference>
<dbReference type="Proteomes" id="UP000294593">
    <property type="component" value="Unassembled WGS sequence"/>
</dbReference>
<gene>
    <name evidence="3" type="ORF">EV672_101326</name>
</gene>
<dbReference type="PANTHER" id="PTHR30535">
    <property type="entry name" value="VITAMIN B12-BINDING PROTEIN"/>
    <property type="match status" value="1"/>
</dbReference>
<comment type="caution">
    <text evidence="3">The sequence shown here is derived from an EMBL/GenBank/DDBJ whole genome shotgun (WGS) entry which is preliminary data.</text>
</comment>
<organism evidence="3 4">
    <name type="scientific">Aquabacterium commune</name>
    <dbReference type="NCBI Taxonomy" id="70586"/>
    <lineage>
        <taxon>Bacteria</taxon>
        <taxon>Pseudomonadati</taxon>
        <taxon>Pseudomonadota</taxon>
        <taxon>Betaproteobacteria</taxon>
        <taxon>Burkholderiales</taxon>
        <taxon>Aquabacterium</taxon>
    </lineage>
</organism>